<dbReference type="AlphaFoldDB" id="A0A8S1HF05"/>
<evidence type="ECO:0000313" key="1">
    <source>
        <dbReference type="EMBL" id="CAD6194439.1"/>
    </source>
</evidence>
<accession>A0A8S1HF05</accession>
<dbReference type="OrthoDB" id="5800741at2759"/>
<reference evidence="1" key="1">
    <citation type="submission" date="2020-10" db="EMBL/GenBank/DDBJ databases">
        <authorList>
            <person name="Kikuchi T."/>
        </authorList>
    </citation>
    <scope>NUCLEOTIDE SEQUENCE</scope>
    <source>
        <strain evidence="1">NKZ352</strain>
    </source>
</reference>
<sequence length="333" mass="36822">MDIESGGASLLAVNRLKSYERDGQLLLRRPLVMDGAGSSASTAVTEFSEQMPNCSTGTPVLVSNGAGSTPRPSGLIGGSRNTSAFHVANEMNGNEYPTNSRYGYSMNIDEEAGEHVTVIQPGGSRDNDETDIEEELSHPYTCKQLIVPSKSQVLFYVSTSTRLRLNHTGTELQVTDPSDFPLLDIWSENVCDETPVWIIESYGRRVAVVSDMTPRSLLSVFLPFMRPRRTLHSGFSVIDWNGDVIGYYCLGDPIEIQDTRREPIARCFCESDNGDAWRVMCEAAPQRQLARLDANGALKFGDDLTLPLKILLIATLSRAVMRRTRSSCFPLFR</sequence>
<dbReference type="Proteomes" id="UP000835052">
    <property type="component" value="Unassembled WGS sequence"/>
</dbReference>
<comment type="caution">
    <text evidence="1">The sequence shown here is derived from an EMBL/GenBank/DDBJ whole genome shotgun (WGS) entry which is preliminary data.</text>
</comment>
<keyword evidence="2" id="KW-1185">Reference proteome</keyword>
<name>A0A8S1HF05_9PELO</name>
<organism evidence="1 2">
    <name type="scientific">Caenorhabditis auriculariae</name>
    <dbReference type="NCBI Taxonomy" id="2777116"/>
    <lineage>
        <taxon>Eukaryota</taxon>
        <taxon>Metazoa</taxon>
        <taxon>Ecdysozoa</taxon>
        <taxon>Nematoda</taxon>
        <taxon>Chromadorea</taxon>
        <taxon>Rhabditida</taxon>
        <taxon>Rhabditina</taxon>
        <taxon>Rhabditomorpha</taxon>
        <taxon>Rhabditoidea</taxon>
        <taxon>Rhabditidae</taxon>
        <taxon>Peloderinae</taxon>
        <taxon>Caenorhabditis</taxon>
    </lineage>
</organism>
<protein>
    <submittedName>
        <fullName evidence="1">Uncharacterized protein</fullName>
    </submittedName>
</protein>
<dbReference type="EMBL" id="CAJGYM010000044">
    <property type="protein sequence ID" value="CAD6194439.1"/>
    <property type="molecule type" value="Genomic_DNA"/>
</dbReference>
<gene>
    <name evidence="1" type="ORF">CAUJ_LOCUS10358</name>
</gene>
<evidence type="ECO:0000313" key="2">
    <source>
        <dbReference type="Proteomes" id="UP000835052"/>
    </source>
</evidence>
<proteinExistence type="predicted"/>